<keyword evidence="4" id="KW-1185">Reference proteome</keyword>
<feature type="chain" id="PRO_5016860030" description="Isomerase YbhE" evidence="2">
    <location>
        <begin position="21"/>
        <end position="381"/>
    </location>
</feature>
<evidence type="ECO:0008006" key="5">
    <source>
        <dbReference type="Google" id="ProtNLM"/>
    </source>
</evidence>
<dbReference type="RefSeq" id="XP_031873710.1">
    <property type="nucleotide sequence ID" value="XM_032009656.1"/>
</dbReference>
<feature type="signal peptide" evidence="2">
    <location>
        <begin position="1"/>
        <end position="20"/>
    </location>
</feature>
<keyword evidence="2" id="KW-0732">Signal</keyword>
<accession>A0A370TZV4</accession>
<dbReference type="AlphaFoldDB" id="A0A370TZV4"/>
<sequence>MSGRLNPLLFVSALLDIASAANIFVSHYTGTINVLTLTSTSSGGYTLTQNSSLNVGGQPSWMTFDSSSRTIYSSDETGWGSAAITAVTVATNGALKLIGKTNAPLGGVHNALYGDGYIAHAHYQMSQVSTFKLPLTSGQGPLETFTFTMSGKGTNPSRQDAPHPHQALVDPTGNFLLVPDLGADLIRIWSINKASGKLTACPSFTQVGGTGPRHGVFYGKDILYIGNELANTVNAFHVTYPASGCLSLSLTQSLTTLAGNKTAPSGTKVGEVYIKDKYLYATNRRDLSFSPNDSIASFSLDDAGAMTFQQITSSGGTYPRTFAINKAGDLAVIGDQTTANVVIVKRDPATGLLGTQVASMRIGTVGQPENDDGLSAVLWDE</sequence>
<dbReference type="InterPro" id="IPR015943">
    <property type="entry name" value="WD40/YVTN_repeat-like_dom_sf"/>
</dbReference>
<dbReference type="OrthoDB" id="9972196at2759"/>
<dbReference type="PANTHER" id="PTHR30344:SF1">
    <property type="entry name" value="6-PHOSPHOGLUCONOLACTONASE"/>
    <property type="match status" value="1"/>
</dbReference>
<dbReference type="GeneID" id="43593882"/>
<comment type="similarity">
    <text evidence="1">Belongs to the cycloisomerase 2 family.</text>
</comment>
<dbReference type="GO" id="GO:0017057">
    <property type="term" value="F:6-phosphogluconolactonase activity"/>
    <property type="evidence" value="ECO:0007669"/>
    <property type="project" value="TreeGrafter"/>
</dbReference>
<evidence type="ECO:0000313" key="3">
    <source>
        <dbReference type="EMBL" id="RDL41054.1"/>
    </source>
</evidence>
<dbReference type="Proteomes" id="UP000254866">
    <property type="component" value="Unassembled WGS sequence"/>
</dbReference>
<dbReference type="InterPro" id="IPR019405">
    <property type="entry name" value="Lactonase_7-beta_prop"/>
</dbReference>
<dbReference type="SUPFAM" id="SSF51004">
    <property type="entry name" value="C-terminal (heme d1) domain of cytochrome cd1-nitrite reductase"/>
    <property type="match status" value="1"/>
</dbReference>
<dbReference type="Gene3D" id="2.130.10.10">
    <property type="entry name" value="YVTN repeat-like/Quinoprotein amine dehydrogenase"/>
    <property type="match status" value="1"/>
</dbReference>
<organism evidence="3 4">
    <name type="scientific">Venustampulla echinocandica</name>
    <dbReference type="NCBI Taxonomy" id="2656787"/>
    <lineage>
        <taxon>Eukaryota</taxon>
        <taxon>Fungi</taxon>
        <taxon>Dikarya</taxon>
        <taxon>Ascomycota</taxon>
        <taxon>Pezizomycotina</taxon>
        <taxon>Leotiomycetes</taxon>
        <taxon>Helotiales</taxon>
        <taxon>Pleuroascaceae</taxon>
        <taxon>Venustampulla</taxon>
    </lineage>
</organism>
<evidence type="ECO:0000313" key="4">
    <source>
        <dbReference type="Proteomes" id="UP000254866"/>
    </source>
</evidence>
<dbReference type="Pfam" id="PF10282">
    <property type="entry name" value="Lactonase"/>
    <property type="match status" value="1"/>
</dbReference>
<name>A0A370TZV4_9HELO</name>
<dbReference type="STRING" id="2656787.A0A370TZV4"/>
<dbReference type="InterPro" id="IPR011048">
    <property type="entry name" value="Haem_d1_sf"/>
</dbReference>
<proteinExistence type="inferred from homology"/>
<dbReference type="EMBL" id="NPIC01000001">
    <property type="protein sequence ID" value="RDL41054.1"/>
    <property type="molecule type" value="Genomic_DNA"/>
</dbReference>
<dbReference type="PANTHER" id="PTHR30344">
    <property type="entry name" value="6-PHOSPHOGLUCONOLACTONASE-RELATED"/>
    <property type="match status" value="1"/>
</dbReference>
<evidence type="ECO:0000256" key="2">
    <source>
        <dbReference type="SAM" id="SignalP"/>
    </source>
</evidence>
<protein>
    <recommendedName>
        <fullName evidence="5">Isomerase YbhE</fullName>
    </recommendedName>
</protein>
<dbReference type="InterPro" id="IPR050282">
    <property type="entry name" value="Cycloisomerase_2"/>
</dbReference>
<evidence type="ECO:0000256" key="1">
    <source>
        <dbReference type="ARBA" id="ARBA00005564"/>
    </source>
</evidence>
<comment type="caution">
    <text evidence="3">The sequence shown here is derived from an EMBL/GenBank/DDBJ whole genome shotgun (WGS) entry which is preliminary data.</text>
</comment>
<gene>
    <name evidence="3" type="ORF">BP5553_01033</name>
</gene>
<reference evidence="3 4" key="1">
    <citation type="journal article" date="2018" name="IMA Fungus">
        <title>IMA Genome-F 9: Draft genome sequence of Annulohypoxylon stygium, Aspergillus mulundensis, Berkeleyomyces basicola (syn. Thielaviopsis basicola), Ceratocystis smalleyi, two Cercospora beticola strains, Coleophoma cylindrospora, Fusarium fracticaudum, Phialophora cf. hyalina, and Morchella septimelata.</title>
        <authorList>
            <person name="Wingfield B.D."/>
            <person name="Bills G.F."/>
            <person name="Dong Y."/>
            <person name="Huang W."/>
            <person name="Nel W.J."/>
            <person name="Swalarsk-Parry B.S."/>
            <person name="Vaghefi N."/>
            <person name="Wilken P.M."/>
            <person name="An Z."/>
            <person name="de Beer Z.W."/>
            <person name="De Vos L."/>
            <person name="Chen L."/>
            <person name="Duong T.A."/>
            <person name="Gao Y."/>
            <person name="Hammerbacher A."/>
            <person name="Kikkert J.R."/>
            <person name="Li Y."/>
            <person name="Li H."/>
            <person name="Li K."/>
            <person name="Li Q."/>
            <person name="Liu X."/>
            <person name="Ma X."/>
            <person name="Naidoo K."/>
            <person name="Pethybridge S.J."/>
            <person name="Sun J."/>
            <person name="Steenkamp E.T."/>
            <person name="van der Nest M.A."/>
            <person name="van Wyk S."/>
            <person name="Wingfield M.J."/>
            <person name="Xiong C."/>
            <person name="Yue Q."/>
            <person name="Zhang X."/>
        </authorList>
    </citation>
    <scope>NUCLEOTIDE SEQUENCE [LARGE SCALE GENOMIC DNA]</scope>
    <source>
        <strain evidence="3 4">BP 5553</strain>
    </source>
</reference>